<organism evidence="1 2">
    <name type="scientific">Hymenobacter gelipurpurascens</name>
    <dbReference type="NCBI Taxonomy" id="89968"/>
    <lineage>
        <taxon>Bacteria</taxon>
        <taxon>Pseudomonadati</taxon>
        <taxon>Bacteroidota</taxon>
        <taxon>Cytophagia</taxon>
        <taxon>Cytophagales</taxon>
        <taxon>Hymenobacteraceae</taxon>
        <taxon>Hymenobacter</taxon>
    </lineage>
</organism>
<accession>A0A212T9D1</accession>
<dbReference type="Proteomes" id="UP000198131">
    <property type="component" value="Unassembled WGS sequence"/>
</dbReference>
<evidence type="ECO:0000313" key="1">
    <source>
        <dbReference type="EMBL" id="SNC62404.1"/>
    </source>
</evidence>
<keyword evidence="2" id="KW-1185">Reference proteome</keyword>
<protein>
    <submittedName>
        <fullName evidence="1">Uncharacterized protein</fullName>
    </submittedName>
</protein>
<dbReference type="EMBL" id="FYEW01000001">
    <property type="protein sequence ID" value="SNC62404.1"/>
    <property type="molecule type" value="Genomic_DNA"/>
</dbReference>
<dbReference type="AlphaFoldDB" id="A0A212T9D1"/>
<sequence length="80" mass="9335">MSHKLKMQLAMYQQLQRKLARARRRRQACPTPLNERNLSEALERANFFLDSLLMTVPTSHDEAVYQLSEGHPFGSDFPIF</sequence>
<dbReference type="RefSeq" id="WP_141106422.1">
    <property type="nucleotide sequence ID" value="NZ_FYEW01000001.1"/>
</dbReference>
<proteinExistence type="predicted"/>
<reference evidence="2" key="1">
    <citation type="submission" date="2017-06" db="EMBL/GenBank/DDBJ databases">
        <authorList>
            <person name="Varghese N."/>
            <person name="Submissions S."/>
        </authorList>
    </citation>
    <scope>NUCLEOTIDE SEQUENCE [LARGE SCALE GENOMIC DNA]</scope>
    <source>
        <strain evidence="2">DSM 11116</strain>
    </source>
</reference>
<name>A0A212T9D1_9BACT</name>
<evidence type="ECO:0000313" key="2">
    <source>
        <dbReference type="Proteomes" id="UP000198131"/>
    </source>
</evidence>
<gene>
    <name evidence="1" type="ORF">SAMN06265337_0663</name>
</gene>